<evidence type="ECO:0000256" key="11">
    <source>
        <dbReference type="ARBA" id="ARBA00023161"/>
    </source>
</evidence>
<dbReference type="PANTHER" id="PTHR15268:SF16">
    <property type="entry name" value="THYROID HORMONE RECEPTOR-ASSOCIATED PROTEIN 3"/>
    <property type="match status" value="1"/>
</dbReference>
<accession>A0A8S4BTT7</accession>
<evidence type="ECO:0000256" key="3">
    <source>
        <dbReference type="ARBA" id="ARBA00006481"/>
    </source>
</evidence>
<protein>
    <submittedName>
        <fullName evidence="16">(Atlantic silverside) hypothetical protein</fullName>
    </submittedName>
</protein>
<feature type="domain" description="Btz" evidence="15">
    <location>
        <begin position="529"/>
        <end position="603"/>
    </location>
</feature>
<evidence type="ECO:0000256" key="1">
    <source>
        <dbReference type="ARBA" id="ARBA00004123"/>
    </source>
</evidence>
<dbReference type="Pfam" id="PF15440">
    <property type="entry name" value="THRAP3_BCLAF1"/>
    <property type="match status" value="1"/>
</dbReference>
<evidence type="ECO:0000256" key="5">
    <source>
        <dbReference type="ARBA" id="ARBA00022448"/>
    </source>
</evidence>
<dbReference type="GO" id="GO:0006417">
    <property type="term" value="P:regulation of translation"/>
    <property type="evidence" value="ECO:0007669"/>
    <property type="project" value="UniProtKB-KW"/>
</dbReference>
<dbReference type="PANTHER" id="PTHR15268">
    <property type="entry name" value="THRAP3/BCLAF1"/>
    <property type="match status" value="1"/>
</dbReference>
<evidence type="ECO:0000256" key="14">
    <source>
        <dbReference type="SAM" id="MobiDB-lite"/>
    </source>
</evidence>
<name>A0A8S4BTT7_9TELE</name>
<dbReference type="GO" id="GO:0035145">
    <property type="term" value="C:exon-exon junction complex"/>
    <property type="evidence" value="ECO:0007669"/>
    <property type="project" value="InterPro"/>
</dbReference>
<evidence type="ECO:0000313" key="16">
    <source>
        <dbReference type="EMBL" id="CAG6014705.1"/>
    </source>
</evidence>
<proteinExistence type="inferred from homology"/>
<comment type="similarity">
    <text evidence="3">Belongs to the BCLAF1/THRAP3 family.</text>
</comment>
<dbReference type="OrthoDB" id="9948513at2759"/>
<dbReference type="InterPro" id="IPR018545">
    <property type="entry name" value="Btz_dom"/>
</dbReference>
<evidence type="ECO:0000256" key="7">
    <source>
        <dbReference type="ARBA" id="ARBA00022664"/>
    </source>
</evidence>
<dbReference type="EMBL" id="CAJRST010038888">
    <property type="protein sequence ID" value="CAG6014705.1"/>
    <property type="molecule type" value="Genomic_DNA"/>
</dbReference>
<evidence type="ECO:0000256" key="4">
    <source>
        <dbReference type="ARBA" id="ARBA00009548"/>
    </source>
</evidence>
<evidence type="ECO:0000256" key="9">
    <source>
        <dbReference type="ARBA" id="ARBA00022845"/>
    </source>
</evidence>
<keyword evidence="10" id="KW-0694">RNA-binding</keyword>
<evidence type="ECO:0000256" key="13">
    <source>
        <dbReference type="ARBA" id="ARBA00023242"/>
    </source>
</evidence>
<feature type="compositionally biased region" description="Basic residues" evidence="14">
    <location>
        <begin position="435"/>
        <end position="448"/>
    </location>
</feature>
<evidence type="ECO:0000259" key="15">
    <source>
        <dbReference type="Pfam" id="PF09405"/>
    </source>
</evidence>
<keyword evidence="6" id="KW-0963">Cytoplasm</keyword>
<dbReference type="GO" id="GO:0051028">
    <property type="term" value="P:mRNA transport"/>
    <property type="evidence" value="ECO:0007669"/>
    <property type="project" value="UniProtKB-KW"/>
</dbReference>
<feature type="region of interest" description="Disordered" evidence="14">
    <location>
        <begin position="96"/>
        <end position="127"/>
    </location>
</feature>
<reference evidence="16" key="1">
    <citation type="submission" date="2021-05" db="EMBL/GenBank/DDBJ databases">
        <authorList>
            <person name="Tigano A."/>
        </authorList>
    </citation>
    <scope>NUCLEOTIDE SEQUENCE</scope>
</reference>
<feature type="compositionally biased region" description="Basic and acidic residues" evidence="14">
    <location>
        <begin position="113"/>
        <end position="125"/>
    </location>
</feature>
<dbReference type="Proteomes" id="UP000677803">
    <property type="component" value="Unassembled WGS sequence"/>
</dbReference>
<feature type="region of interest" description="Disordered" evidence="14">
    <location>
        <begin position="32"/>
        <end position="84"/>
    </location>
</feature>
<evidence type="ECO:0000256" key="6">
    <source>
        <dbReference type="ARBA" id="ARBA00022490"/>
    </source>
</evidence>
<keyword evidence="17" id="KW-1185">Reference proteome</keyword>
<comment type="caution">
    <text evidence="16">The sequence shown here is derived from an EMBL/GenBank/DDBJ whole genome shotgun (WGS) entry which is preliminary data.</text>
</comment>
<gene>
    <name evidence="16" type="ORF">MMEN_LOCUS19350</name>
</gene>
<dbReference type="GO" id="GO:0003729">
    <property type="term" value="F:mRNA binding"/>
    <property type="evidence" value="ECO:0007669"/>
    <property type="project" value="InterPro"/>
</dbReference>
<dbReference type="GO" id="GO:0045944">
    <property type="term" value="P:positive regulation of transcription by RNA polymerase II"/>
    <property type="evidence" value="ECO:0007669"/>
    <property type="project" value="TreeGrafter"/>
</dbReference>
<feature type="compositionally biased region" description="Polar residues" evidence="14">
    <location>
        <begin position="513"/>
        <end position="524"/>
    </location>
</feature>
<dbReference type="GO" id="GO:0016592">
    <property type="term" value="C:mediator complex"/>
    <property type="evidence" value="ECO:0007669"/>
    <property type="project" value="TreeGrafter"/>
</dbReference>
<feature type="compositionally biased region" description="Basic and acidic residues" evidence="14">
    <location>
        <begin position="460"/>
        <end position="479"/>
    </location>
</feature>
<dbReference type="GO" id="GO:0006397">
    <property type="term" value="P:mRNA processing"/>
    <property type="evidence" value="ECO:0007669"/>
    <property type="project" value="UniProtKB-KW"/>
</dbReference>
<organism evidence="16 17">
    <name type="scientific">Menidia menidia</name>
    <name type="common">Atlantic silverside</name>
    <dbReference type="NCBI Taxonomy" id="238744"/>
    <lineage>
        <taxon>Eukaryota</taxon>
        <taxon>Metazoa</taxon>
        <taxon>Chordata</taxon>
        <taxon>Craniata</taxon>
        <taxon>Vertebrata</taxon>
        <taxon>Euteleostomi</taxon>
        <taxon>Actinopterygii</taxon>
        <taxon>Neopterygii</taxon>
        <taxon>Teleostei</taxon>
        <taxon>Neoteleostei</taxon>
        <taxon>Acanthomorphata</taxon>
        <taxon>Ovalentaria</taxon>
        <taxon>Atherinomorphae</taxon>
        <taxon>Atheriniformes</taxon>
        <taxon>Atherinopsidae</taxon>
        <taxon>Menidiinae</taxon>
        <taxon>Menidia</taxon>
    </lineage>
</organism>
<keyword evidence="8" id="KW-0509">mRNA transport</keyword>
<evidence type="ECO:0000313" key="17">
    <source>
        <dbReference type="Proteomes" id="UP000677803"/>
    </source>
</evidence>
<dbReference type="GO" id="GO:0003677">
    <property type="term" value="F:DNA binding"/>
    <property type="evidence" value="ECO:0007669"/>
    <property type="project" value="TreeGrafter"/>
</dbReference>
<dbReference type="GO" id="GO:0003712">
    <property type="term" value="F:transcription coregulator activity"/>
    <property type="evidence" value="ECO:0007669"/>
    <property type="project" value="TreeGrafter"/>
</dbReference>
<feature type="region of interest" description="Disordered" evidence="14">
    <location>
        <begin position="195"/>
        <end position="216"/>
    </location>
</feature>
<keyword evidence="11" id="KW-0866">Nonsense-mediated mRNA decay</keyword>
<feature type="compositionally biased region" description="Polar residues" evidence="14">
    <location>
        <begin position="35"/>
        <end position="45"/>
    </location>
</feature>
<dbReference type="AlphaFoldDB" id="A0A8S4BTT7"/>
<dbReference type="GO" id="GO:0008380">
    <property type="term" value="P:RNA splicing"/>
    <property type="evidence" value="ECO:0007669"/>
    <property type="project" value="UniProtKB-KW"/>
</dbReference>
<keyword evidence="12" id="KW-0508">mRNA splicing</keyword>
<feature type="compositionally biased region" description="Polar residues" evidence="14">
    <location>
        <begin position="204"/>
        <end position="213"/>
    </location>
</feature>
<dbReference type="Pfam" id="PF09405">
    <property type="entry name" value="Btz"/>
    <property type="match status" value="1"/>
</dbReference>
<evidence type="ECO:0000256" key="12">
    <source>
        <dbReference type="ARBA" id="ARBA00023187"/>
    </source>
</evidence>
<sequence>MLSSFDFFSTEEYMDGDKMAISIAFRKFLEEQNKKAQSVRQNGNSAEAGDVDMEKGNGNRKAPAVVSESVSRTHREDTDDEVSLSSFLRASPFLSPEGEEKEEMIIKRPSKSLNKDRYNGDEASKPKSKVSQSALRLFEECFDKWQNAAYPQSANGEVDTAAGETHLSDKHGKAAATAHSKREFAEKFEALPSDTGCKTRKLTHSASAPSSTPLMRRNSDRELFMMRGEDSPLMSSRKPEAKFNVRMDFVGDSLLSSSDILAEERQLSQDLVQASKKDQEFRSIFQHVQAAQSQRSPSELFAQHIVTIVHHTKAQHFQPSGMTLNERFTLYQRQAAEKEMMKPRKSPEIHRRIDVSPSAFKKHPQLYEAMKSSEDGLYKDGGEKAKGDPMDLRLDIERRKKFSTHEKDYNQDRGRDMKSSPDFSKDRSEENIPKFSKRLMKSDKKRSRSSSSSSSSSCKSQKDENLPHDKPESKDEVFDRPWLSQRGSQTPAEGGWLRGGFQIRIRGRGWNKASCQQNSSQSNPVKGAADPNNEDWDPESTPKCKKYYLHDDRDEEPERKWMDNRGRAQGSFPRGKARFIIRKATGSATMNNSKWVFDKFQTSREHGGKEGEEGEQDHKQAEIDGEKT</sequence>
<keyword evidence="5" id="KW-0813">Transport</keyword>
<feature type="compositionally biased region" description="Basic and acidic residues" evidence="14">
    <location>
        <begin position="373"/>
        <end position="432"/>
    </location>
</feature>
<evidence type="ECO:0000256" key="10">
    <source>
        <dbReference type="ARBA" id="ARBA00022884"/>
    </source>
</evidence>
<keyword evidence="7" id="KW-0507">mRNA processing</keyword>
<dbReference type="InterPro" id="IPR029199">
    <property type="entry name" value="THRAP3_BCLAF1"/>
</dbReference>
<dbReference type="GO" id="GO:0005737">
    <property type="term" value="C:cytoplasm"/>
    <property type="evidence" value="ECO:0007669"/>
    <property type="project" value="UniProtKB-SubCell"/>
</dbReference>
<keyword evidence="9" id="KW-0810">Translation regulation</keyword>
<feature type="region of interest" description="Disordered" evidence="14">
    <location>
        <begin position="558"/>
        <end position="577"/>
    </location>
</feature>
<comment type="subcellular location">
    <subcellularLocation>
        <location evidence="2">Cytoplasm</location>
    </subcellularLocation>
    <subcellularLocation>
        <location evidence="1">Nucleus</location>
    </subcellularLocation>
</comment>
<feature type="region of interest" description="Disordered" evidence="14">
    <location>
        <begin position="373"/>
        <end position="551"/>
    </location>
</feature>
<comment type="similarity">
    <text evidence="4">Belongs to the CASC3 family.</text>
</comment>
<evidence type="ECO:0000256" key="2">
    <source>
        <dbReference type="ARBA" id="ARBA00004496"/>
    </source>
</evidence>
<dbReference type="GO" id="GO:0000184">
    <property type="term" value="P:nuclear-transcribed mRNA catabolic process, nonsense-mediated decay"/>
    <property type="evidence" value="ECO:0007669"/>
    <property type="project" value="UniProtKB-KW"/>
</dbReference>
<feature type="region of interest" description="Disordered" evidence="14">
    <location>
        <begin position="601"/>
        <end position="628"/>
    </location>
</feature>
<feature type="compositionally biased region" description="Low complexity" evidence="14">
    <location>
        <begin position="449"/>
        <end position="459"/>
    </location>
</feature>
<keyword evidence="13" id="KW-0539">Nucleus</keyword>
<evidence type="ECO:0000256" key="8">
    <source>
        <dbReference type="ARBA" id="ARBA00022816"/>
    </source>
</evidence>